<dbReference type="Gramene" id="TVU32388">
    <property type="protein sequence ID" value="TVU32388"/>
    <property type="gene ID" value="EJB05_24118"/>
</dbReference>
<feature type="compositionally biased region" description="Basic and acidic residues" evidence="1">
    <location>
        <begin position="64"/>
        <end position="78"/>
    </location>
</feature>
<evidence type="ECO:0000256" key="1">
    <source>
        <dbReference type="SAM" id="MobiDB-lite"/>
    </source>
</evidence>
<organism evidence="2 3">
    <name type="scientific">Eragrostis curvula</name>
    <name type="common">weeping love grass</name>
    <dbReference type="NCBI Taxonomy" id="38414"/>
    <lineage>
        <taxon>Eukaryota</taxon>
        <taxon>Viridiplantae</taxon>
        <taxon>Streptophyta</taxon>
        <taxon>Embryophyta</taxon>
        <taxon>Tracheophyta</taxon>
        <taxon>Spermatophyta</taxon>
        <taxon>Magnoliopsida</taxon>
        <taxon>Liliopsida</taxon>
        <taxon>Poales</taxon>
        <taxon>Poaceae</taxon>
        <taxon>PACMAD clade</taxon>
        <taxon>Chloridoideae</taxon>
        <taxon>Eragrostideae</taxon>
        <taxon>Eragrostidinae</taxon>
        <taxon>Eragrostis</taxon>
    </lineage>
</organism>
<accession>A0A5J9V9T6</accession>
<proteinExistence type="predicted"/>
<feature type="region of interest" description="Disordered" evidence="1">
    <location>
        <begin position="255"/>
        <end position="281"/>
    </location>
</feature>
<feature type="compositionally biased region" description="Basic and acidic residues" evidence="1">
    <location>
        <begin position="262"/>
        <end position="273"/>
    </location>
</feature>
<comment type="caution">
    <text evidence="2">The sequence shown here is derived from an EMBL/GenBank/DDBJ whole genome shotgun (WGS) entry which is preliminary data.</text>
</comment>
<sequence>MISCCPEVESAVLLMARTKQTAALIDEEPAMSGEEATFSQEGAMSIDGDGSEELLDSLPQGEIGARDPEDVSGRREPEVPEAVAGGGSGDRKAPEGVSVEKPSADDVEASVPVKGKNFEASRDYEIYIESAYAGDFGKKRFKAGVDAGSSAAEEEGTSGYGHSSKVSDARIRTPAVIDKTYRLNRSRVGEAELAMYVERGYFEAGRARCPGDEEIPQPKANEAVVFRDYFEAGLRLPALFILQRLLLSTGRNRGPCATHGTGRRDHSTPRGHGEAGSTRRGLRLQASAGPAVELLGSAELWVVQELAGTGTAVQVQQELAGGELVVQGVLAAAVLRVQRVLAPAALGVQQVLAAAELGVQLVLAPAEVADQSPLAGRRR</sequence>
<keyword evidence="3" id="KW-1185">Reference proteome</keyword>
<evidence type="ECO:0000313" key="2">
    <source>
        <dbReference type="EMBL" id="TVU32388.1"/>
    </source>
</evidence>
<dbReference type="AlphaFoldDB" id="A0A5J9V9T6"/>
<name>A0A5J9V9T6_9POAL</name>
<dbReference type="Proteomes" id="UP000324897">
    <property type="component" value="Chromosome 1"/>
</dbReference>
<evidence type="ECO:0000313" key="3">
    <source>
        <dbReference type="Proteomes" id="UP000324897"/>
    </source>
</evidence>
<reference evidence="2 3" key="1">
    <citation type="journal article" date="2019" name="Sci. Rep.">
        <title>A high-quality genome of Eragrostis curvula grass provides insights into Poaceae evolution and supports new strategies to enhance forage quality.</title>
        <authorList>
            <person name="Carballo J."/>
            <person name="Santos B.A.C.M."/>
            <person name="Zappacosta D."/>
            <person name="Garbus I."/>
            <person name="Selva J.P."/>
            <person name="Gallo C.A."/>
            <person name="Diaz A."/>
            <person name="Albertini E."/>
            <person name="Caccamo M."/>
            <person name="Echenique V."/>
        </authorList>
    </citation>
    <scope>NUCLEOTIDE SEQUENCE [LARGE SCALE GENOMIC DNA]</scope>
    <source>
        <strain evidence="3">cv. Victoria</strain>
        <tissue evidence="2">Leaf</tissue>
    </source>
</reference>
<feature type="non-terminal residue" evidence="2">
    <location>
        <position position="1"/>
    </location>
</feature>
<gene>
    <name evidence="2" type="ORF">EJB05_24118</name>
</gene>
<dbReference type="EMBL" id="RWGY01000011">
    <property type="protein sequence ID" value="TVU32388.1"/>
    <property type="molecule type" value="Genomic_DNA"/>
</dbReference>
<feature type="region of interest" description="Disordered" evidence="1">
    <location>
        <begin position="44"/>
        <end position="107"/>
    </location>
</feature>
<protein>
    <submittedName>
        <fullName evidence="2">Uncharacterized protein</fullName>
    </submittedName>
</protein>